<feature type="active site" evidence="4">
    <location>
        <position position="281"/>
    </location>
</feature>
<dbReference type="InterPro" id="IPR004103">
    <property type="entry name" value="Lyase_8_C"/>
</dbReference>
<dbReference type="GO" id="GO:0030246">
    <property type="term" value="F:carbohydrate binding"/>
    <property type="evidence" value="ECO:0007669"/>
    <property type="project" value="InterPro"/>
</dbReference>
<evidence type="ECO:0000256" key="4">
    <source>
        <dbReference type="PIRSR" id="PIRSR638970-1"/>
    </source>
</evidence>
<dbReference type="InterPro" id="IPR011013">
    <property type="entry name" value="Gal_mutarotase_sf_dom"/>
</dbReference>
<dbReference type="SUPFAM" id="SSF74650">
    <property type="entry name" value="Galactose mutarotase-like"/>
    <property type="match status" value="1"/>
</dbReference>
<feature type="active site" evidence="4">
    <location>
        <position position="272"/>
    </location>
</feature>
<feature type="active site" evidence="4">
    <location>
        <position position="335"/>
    </location>
</feature>
<dbReference type="eggNOG" id="COG5492">
    <property type="taxonomic scope" value="Bacteria"/>
</dbReference>
<feature type="chain" id="PRO_5038783088" description="Hyaluronate lyase" evidence="5">
    <location>
        <begin position="31"/>
        <end position="800"/>
    </location>
</feature>
<dbReference type="EMBL" id="BAGZ01000005">
    <property type="protein sequence ID" value="GAB77557.1"/>
    <property type="molecule type" value="Genomic_DNA"/>
</dbReference>
<dbReference type="OrthoDB" id="6636047at2"/>
<dbReference type="PANTHER" id="PTHR38481">
    <property type="entry name" value="HYALURONATE LYASE"/>
    <property type="match status" value="1"/>
</dbReference>
<dbReference type="Gene3D" id="2.70.98.10">
    <property type="match status" value="1"/>
</dbReference>
<dbReference type="Gene3D" id="2.60.220.10">
    <property type="entry name" value="Polysaccharide lyase family 8-like, C-terminal"/>
    <property type="match status" value="1"/>
</dbReference>
<dbReference type="Proteomes" id="UP000008495">
    <property type="component" value="Unassembled WGS sequence"/>
</dbReference>
<comment type="similarity">
    <text evidence="1">Belongs to the polysaccharide lyase 8 family.</text>
</comment>
<evidence type="ECO:0000259" key="6">
    <source>
        <dbReference type="Pfam" id="PF02278"/>
    </source>
</evidence>
<dbReference type="InterPro" id="IPR038970">
    <property type="entry name" value="Lyase_8"/>
</dbReference>
<keyword evidence="10" id="KW-1185">Reference proteome</keyword>
<feature type="domain" description="Polysaccharide lyase 8 N-terminal alpha-helical" evidence="8">
    <location>
        <begin position="49"/>
        <end position="375"/>
    </location>
</feature>
<feature type="domain" description="Polysaccharide lyase family 8 C-terminal" evidence="7">
    <location>
        <begin position="689"/>
        <end position="752"/>
    </location>
</feature>
<feature type="domain" description="Polysaccharide lyase family 8 central" evidence="6">
    <location>
        <begin position="416"/>
        <end position="675"/>
    </location>
</feature>
<reference evidence="9 10" key="1">
    <citation type="submission" date="2012-08" db="EMBL/GenBank/DDBJ databases">
        <title>Whole genome shotgun sequence of Austwickia chelonae NBRC 105200.</title>
        <authorList>
            <person name="Yoshida I."/>
            <person name="Hosoyama A."/>
            <person name="Tsuchikane K."/>
            <person name="Katsumata H."/>
            <person name="Ando Y."/>
            <person name="Ohji S."/>
            <person name="Hamada M."/>
            <person name="Tamura T."/>
            <person name="Yamazoe A."/>
            <person name="Yamazaki S."/>
            <person name="Fujita N."/>
        </authorList>
    </citation>
    <scope>NUCLEOTIDE SEQUENCE [LARGE SCALE GENOMIC DNA]</scope>
    <source>
        <strain evidence="9 10">NBRC 105200</strain>
    </source>
</reference>
<evidence type="ECO:0000256" key="3">
    <source>
        <dbReference type="ARBA" id="ARBA00023239"/>
    </source>
</evidence>
<dbReference type="Pfam" id="PF08124">
    <property type="entry name" value="Lyase_8_N"/>
    <property type="match status" value="1"/>
</dbReference>
<evidence type="ECO:0000259" key="7">
    <source>
        <dbReference type="Pfam" id="PF02884"/>
    </source>
</evidence>
<gene>
    <name evidence="9" type="ORF">AUCHE_05_04700</name>
</gene>
<dbReference type="GO" id="GO:0016837">
    <property type="term" value="F:carbon-oxygen lyase activity, acting on polysaccharides"/>
    <property type="evidence" value="ECO:0007669"/>
    <property type="project" value="UniProtKB-ARBA"/>
</dbReference>
<evidence type="ECO:0000313" key="9">
    <source>
        <dbReference type="EMBL" id="GAB77557.1"/>
    </source>
</evidence>
<dbReference type="InterPro" id="IPR003159">
    <property type="entry name" value="Lyase_8_central_dom"/>
</dbReference>
<evidence type="ECO:0000256" key="1">
    <source>
        <dbReference type="ARBA" id="ARBA00006699"/>
    </source>
</evidence>
<evidence type="ECO:0000256" key="5">
    <source>
        <dbReference type="SAM" id="SignalP"/>
    </source>
</evidence>
<dbReference type="InterPro" id="IPR011071">
    <property type="entry name" value="Lyase_8-like_C"/>
</dbReference>
<organism evidence="9 10">
    <name type="scientific">Austwickia chelonae NBRC 105200</name>
    <dbReference type="NCBI Taxonomy" id="1184607"/>
    <lineage>
        <taxon>Bacteria</taxon>
        <taxon>Bacillati</taxon>
        <taxon>Actinomycetota</taxon>
        <taxon>Actinomycetes</taxon>
        <taxon>Micrococcales</taxon>
        <taxon>Dermatophilaceae</taxon>
        <taxon>Austwickia</taxon>
    </lineage>
</organism>
<feature type="signal peptide" evidence="5">
    <location>
        <begin position="1"/>
        <end position="30"/>
    </location>
</feature>
<dbReference type="AlphaFoldDB" id="K6W6V7"/>
<accession>K6W6V7</accession>
<dbReference type="InterPro" id="IPR006311">
    <property type="entry name" value="TAT_signal"/>
</dbReference>
<evidence type="ECO:0000256" key="2">
    <source>
        <dbReference type="ARBA" id="ARBA00022729"/>
    </source>
</evidence>
<dbReference type="SUPFAM" id="SSF48230">
    <property type="entry name" value="Chondroitin AC/alginate lyase"/>
    <property type="match status" value="1"/>
</dbReference>
<dbReference type="PANTHER" id="PTHR38481:SF1">
    <property type="entry name" value="HYALURONATE LYASE"/>
    <property type="match status" value="1"/>
</dbReference>
<dbReference type="PROSITE" id="PS51318">
    <property type="entry name" value="TAT"/>
    <property type="match status" value="1"/>
</dbReference>
<dbReference type="STRING" id="100225.SAMN05421595_1394"/>
<dbReference type="GO" id="GO:0005975">
    <property type="term" value="P:carbohydrate metabolic process"/>
    <property type="evidence" value="ECO:0007669"/>
    <property type="project" value="InterPro"/>
</dbReference>
<comment type="caution">
    <text evidence="9">The sequence shown here is derived from an EMBL/GenBank/DDBJ whole genome shotgun (WGS) entry which is preliminary data.</text>
</comment>
<dbReference type="RefSeq" id="WP_006502309.1">
    <property type="nucleotide sequence ID" value="NZ_BAGZ01000005.1"/>
</dbReference>
<protein>
    <recommendedName>
        <fullName evidence="11">Hyaluronate lyase</fullName>
    </recommendedName>
</protein>
<dbReference type="InterPro" id="IPR008929">
    <property type="entry name" value="Chondroitin_lyas"/>
</dbReference>
<proteinExistence type="inferred from homology"/>
<evidence type="ECO:0000259" key="8">
    <source>
        <dbReference type="Pfam" id="PF08124"/>
    </source>
</evidence>
<evidence type="ECO:0008006" key="11">
    <source>
        <dbReference type="Google" id="ProtNLM"/>
    </source>
</evidence>
<dbReference type="GO" id="GO:0005576">
    <property type="term" value="C:extracellular region"/>
    <property type="evidence" value="ECO:0007669"/>
    <property type="project" value="InterPro"/>
</dbReference>
<dbReference type="Gene3D" id="1.50.10.100">
    <property type="entry name" value="Chondroitin AC/alginate lyase"/>
    <property type="match status" value="1"/>
</dbReference>
<dbReference type="CDD" id="cd01083">
    <property type="entry name" value="GAG_Lyase"/>
    <property type="match status" value="1"/>
</dbReference>
<dbReference type="InterPro" id="IPR014718">
    <property type="entry name" value="GH-type_carb-bd"/>
</dbReference>
<keyword evidence="2 5" id="KW-0732">Signal</keyword>
<name>K6W6V7_9MICO</name>
<dbReference type="Pfam" id="PF02884">
    <property type="entry name" value="Lyase_8_C"/>
    <property type="match status" value="1"/>
</dbReference>
<evidence type="ECO:0000313" key="10">
    <source>
        <dbReference type="Proteomes" id="UP000008495"/>
    </source>
</evidence>
<dbReference type="SUPFAM" id="SSF49863">
    <property type="entry name" value="Hyaluronate lyase-like, C-terminal domain"/>
    <property type="match status" value="1"/>
</dbReference>
<dbReference type="Pfam" id="PF02278">
    <property type="entry name" value="Lyase_8"/>
    <property type="match status" value="1"/>
</dbReference>
<dbReference type="InterPro" id="IPR012970">
    <property type="entry name" value="Lyase_8_alpha_N"/>
</dbReference>
<keyword evidence="3" id="KW-0456">Lyase</keyword>
<sequence>MTKIPRRSVLKGLSGLTAMGMLPSAGSASAPGAAPAADPPELRLLRERWVDSLTGRAMIRAAPGAFAAAIGKLDKAVSDRSSKIAPTGTRYFSHHDWSVGKNPSENSESMRATYVDLALMARAWATPGSKYSGSGATLAAVLAGLEHMDKNVYHAQAQWTGNWWSWAIGAARPLSDIMAILRSELTSAQITRYCTAIDHFVPRRDPTMQIHPNGPQRSEGANRVDICQALIVRAAVGGDVDLLRACVAALSPTWQYVSSGNGFFEDGSFVQHSTIGYTGTYGLVLLGGLSRLFALLAGTPYEVTDPSRKNVWAAVDHSFAPLMYRGQMMDAVRGRAVSRAQERSIDNGDQLVETVLRLARSADPATAARWRGLCRQWIEGSASKIRSSTDVERLALVTELMASDVAQVRDRTGPVFFPAMDRMVYRGTDNNWALCLAMCSRRIAWHEGSPAENFAGARTSQGMTYLYLPSDDRHFDDDYWATFDLDAPPGTTVDLAPLGRNPEGEWGSRTPQNEWTGGTVLGDVALAGMHLLAPGGTGLTARKTWLMLPGQVVALGSDISSSAGHEVRTVVEHRNLGDAAGRLQVDGTAVTQRRSLSGARWAHLEKVGGYLFLGAVPALSAEVAARTGEWQRNNTGRMPGSEGPRSRRFATLAFVHGSGPISGASYAYVLLPGADEATTRARREDPGVEILANSGTAQALKIRGGLLAVNFWKAGTVAGYSASAPLCLVSRRSDRSVDLSVSDPTQKARSVTLTVADTTTASVAGPDADRIRLRRDGGQTVLTVDVSGRAGRSMLFTLKP</sequence>